<feature type="region of interest" description="Disordered" evidence="1">
    <location>
        <begin position="105"/>
        <end position="138"/>
    </location>
</feature>
<dbReference type="Proteomes" id="UP000593567">
    <property type="component" value="Unassembled WGS sequence"/>
</dbReference>
<evidence type="ECO:0000256" key="1">
    <source>
        <dbReference type="SAM" id="MobiDB-lite"/>
    </source>
</evidence>
<evidence type="ECO:0000313" key="3">
    <source>
        <dbReference type="Proteomes" id="UP000593567"/>
    </source>
</evidence>
<dbReference type="PANTHER" id="PTHR31859">
    <property type="entry name" value="TETRATRICOPEPTIDE REPEAT PROTEIN 39 FAMILY MEMBER"/>
    <property type="match status" value="1"/>
</dbReference>
<keyword evidence="3" id="KW-1185">Reference proteome</keyword>
<proteinExistence type="predicted"/>
<dbReference type="GO" id="GO:0060271">
    <property type="term" value="P:cilium assembly"/>
    <property type="evidence" value="ECO:0007669"/>
    <property type="project" value="TreeGrafter"/>
</dbReference>
<evidence type="ECO:0000313" key="2">
    <source>
        <dbReference type="EMBL" id="KAF6031170.1"/>
    </source>
</evidence>
<dbReference type="InterPro" id="IPR019412">
    <property type="entry name" value="IML2/TPR_39"/>
</dbReference>
<comment type="caution">
    <text evidence="2">The sequence shown here is derived from an EMBL/GenBank/DDBJ whole genome shotgun (WGS) entry which is preliminary data.</text>
</comment>
<dbReference type="AlphaFoldDB" id="A0A7J7JXP8"/>
<name>A0A7J7JXP8_BUGNE</name>
<reference evidence="2" key="1">
    <citation type="submission" date="2020-06" db="EMBL/GenBank/DDBJ databases">
        <title>Draft genome of Bugula neritina, a colonial animal packing powerful symbionts and potential medicines.</title>
        <authorList>
            <person name="Rayko M."/>
        </authorList>
    </citation>
    <scope>NUCLEOTIDE SEQUENCE [LARGE SCALE GENOMIC DNA]</scope>
    <source>
        <strain evidence="2">Kwan_BN1</strain>
    </source>
</reference>
<organism evidence="2 3">
    <name type="scientific">Bugula neritina</name>
    <name type="common">Brown bryozoan</name>
    <name type="synonym">Sertularia neritina</name>
    <dbReference type="NCBI Taxonomy" id="10212"/>
    <lineage>
        <taxon>Eukaryota</taxon>
        <taxon>Metazoa</taxon>
        <taxon>Spiralia</taxon>
        <taxon>Lophotrochozoa</taxon>
        <taxon>Bryozoa</taxon>
        <taxon>Gymnolaemata</taxon>
        <taxon>Cheilostomatida</taxon>
        <taxon>Flustrina</taxon>
        <taxon>Buguloidea</taxon>
        <taxon>Bugulidae</taxon>
        <taxon>Bugula</taxon>
    </lineage>
</organism>
<accession>A0A7J7JXP8</accession>
<dbReference type="OrthoDB" id="2154985at2759"/>
<dbReference type="InterPro" id="IPR011990">
    <property type="entry name" value="TPR-like_helical_dom_sf"/>
</dbReference>
<dbReference type="Pfam" id="PF10300">
    <property type="entry name" value="Iml2-TPR_39"/>
    <property type="match status" value="1"/>
</dbReference>
<dbReference type="EMBL" id="VXIV02001635">
    <property type="protein sequence ID" value="KAF6031170.1"/>
    <property type="molecule type" value="Genomic_DNA"/>
</dbReference>
<gene>
    <name evidence="2" type="ORF">EB796_010528</name>
</gene>
<sequence length="473" mass="54162">MYLADSVIFIQRMKKKSKGGQQQDAASQEDRWMSQIIVADSLLLQSVLTFSNQDMPSYIKANVHFVGGWLLRKSWKIYDKVYKEISQNFEESKRNGKVKVKVESVDMPDPDDSEPVNGHAVAASPPEPSTKPASDESPIELMSKDTLSRLLGAVSFGYGMFQLALSLIPDKVLKLIEFLGFHADRDAGLKALEFSMESRDMRGPLAVLTILWYHVLMRPFFTESISPEQLAETTELIEKYQQQYPQSALFLFFKGRVCRLNRNLDAALQEYEKAKDYCNGMVELRNGAMFEIAWCNLMKLNYDVSLEIFTTLLEESKWSKCFYTYMQALCNGAKGQLEIAATIMKTVPGLVKKKTNQIEAFASRRAQVEEKKFFHIRTLIEGALNKQLGEIELADQYFKEAVARQEGLKFDYHIAAHALFERGAYLITLEDRKQEGKKMLLKAKDGFKEYDFENRLNVRIRNLLKMVESVSVK</sequence>
<protein>
    <submittedName>
        <fullName evidence="2">TTC39C</fullName>
    </submittedName>
</protein>
<dbReference type="PANTHER" id="PTHR31859:SF1">
    <property type="entry name" value="TETRATRICOPEPTIDE REPEAT PROTEIN 39C"/>
    <property type="match status" value="1"/>
</dbReference>
<dbReference type="SUPFAM" id="SSF48452">
    <property type="entry name" value="TPR-like"/>
    <property type="match status" value="1"/>
</dbReference>
<dbReference type="Gene3D" id="1.25.40.10">
    <property type="entry name" value="Tetratricopeptide repeat domain"/>
    <property type="match status" value="1"/>
</dbReference>